<dbReference type="PATRIC" id="fig|882211.3.peg.4328"/>
<dbReference type="Proteomes" id="UP000183613">
    <property type="component" value="Unassembled WGS sequence"/>
</dbReference>
<dbReference type="PANTHER" id="PTHR39332:SF7">
    <property type="entry name" value="SRPBCC FAMILY PROTEIN"/>
    <property type="match status" value="1"/>
</dbReference>
<comment type="caution">
    <text evidence="1">The sequence shown here is derived from an EMBL/GenBank/DDBJ whole genome shotgun (WGS) entry which is preliminary data.</text>
</comment>
<keyword evidence="2" id="KW-1185">Reference proteome</keyword>
<dbReference type="PANTHER" id="PTHR39332">
    <property type="entry name" value="BLL4707 PROTEIN"/>
    <property type="match status" value="1"/>
</dbReference>
<dbReference type="OrthoDB" id="1364128at2"/>
<proteinExistence type="predicted"/>
<dbReference type="InterPro" id="IPR019587">
    <property type="entry name" value="Polyketide_cyclase/dehydratase"/>
</dbReference>
<dbReference type="SUPFAM" id="SSF55961">
    <property type="entry name" value="Bet v1-like"/>
    <property type="match status" value="1"/>
</dbReference>
<organism evidence="1 2">
    <name type="scientific">Pseudomonas deceptionensis</name>
    <dbReference type="NCBI Taxonomy" id="882211"/>
    <lineage>
        <taxon>Bacteria</taxon>
        <taxon>Pseudomonadati</taxon>
        <taxon>Pseudomonadota</taxon>
        <taxon>Gammaproteobacteria</taxon>
        <taxon>Pseudomonadales</taxon>
        <taxon>Pseudomonadaceae</taxon>
        <taxon>Pseudomonas</taxon>
    </lineage>
</organism>
<gene>
    <name evidence="1" type="ORF">SAMN04489800_3173</name>
</gene>
<evidence type="ECO:0000313" key="2">
    <source>
        <dbReference type="Proteomes" id="UP000183613"/>
    </source>
</evidence>
<sequence>MSDVHIQITIKRPVEQVWALLGGFDWLPRWLDVIASSTLSDAGRLRHLTTVDGVIIVERLLTFDEAGKTYSYALLQGPAPVTDYIGTMSARDDGKGGTLASWASSFVVQGADEAGIVAHFDGFYRAGLERLKAVVEAEAH</sequence>
<dbReference type="EMBL" id="FNUD01000002">
    <property type="protein sequence ID" value="SEE96696.1"/>
    <property type="molecule type" value="Genomic_DNA"/>
</dbReference>
<dbReference type="Pfam" id="PF10604">
    <property type="entry name" value="Polyketide_cyc2"/>
    <property type="match status" value="1"/>
</dbReference>
<name>A0A0J6G816_PSEDM</name>
<protein>
    <submittedName>
        <fullName evidence="1">Polyketide cyclase / dehydrase and lipid transport</fullName>
    </submittedName>
</protein>
<dbReference type="CDD" id="cd07821">
    <property type="entry name" value="PYR_PYL_RCAR_like"/>
    <property type="match status" value="1"/>
</dbReference>
<dbReference type="Gene3D" id="3.30.530.20">
    <property type="match status" value="1"/>
</dbReference>
<dbReference type="InterPro" id="IPR023393">
    <property type="entry name" value="START-like_dom_sf"/>
</dbReference>
<evidence type="ECO:0000313" key="1">
    <source>
        <dbReference type="EMBL" id="SEE96696.1"/>
    </source>
</evidence>
<dbReference type="RefSeq" id="WP_048361929.1">
    <property type="nucleotide sequence ID" value="NZ_FNUD01000002.1"/>
</dbReference>
<dbReference type="AlphaFoldDB" id="A0A0J6G816"/>
<reference evidence="1" key="1">
    <citation type="submission" date="2016-10" db="EMBL/GenBank/DDBJ databases">
        <authorList>
            <person name="Varghese N."/>
            <person name="Submissions S."/>
        </authorList>
    </citation>
    <scope>NUCLEOTIDE SEQUENCE [LARGE SCALE GENOMIC DNA]</scope>
    <source>
        <strain evidence="1">LMG 25555</strain>
    </source>
</reference>
<accession>A0A0J6G816</accession>